<name>A0A806FSR9_BIFAN</name>
<dbReference type="Gene3D" id="3.40.50.1000">
    <property type="entry name" value="HAD superfamily/HAD-like"/>
    <property type="match status" value="1"/>
</dbReference>
<proteinExistence type="predicted"/>
<dbReference type="InterPro" id="IPR023198">
    <property type="entry name" value="PGP-like_dom2"/>
</dbReference>
<dbReference type="SFLD" id="SFLDG01129">
    <property type="entry name" value="C1.5:_HAD__Beta-PGM__Phosphata"/>
    <property type="match status" value="1"/>
</dbReference>
<dbReference type="InterPro" id="IPR023214">
    <property type="entry name" value="HAD_sf"/>
</dbReference>
<dbReference type="CDD" id="cd07505">
    <property type="entry name" value="HAD_BPGM-like"/>
    <property type="match status" value="1"/>
</dbReference>
<evidence type="ECO:0000313" key="2">
    <source>
        <dbReference type="Proteomes" id="UP000008394"/>
    </source>
</evidence>
<dbReference type="EMBL" id="CP002915">
    <property type="protein sequence ID" value="AEK31018.1"/>
    <property type="molecule type" value="Genomic_DNA"/>
</dbReference>
<dbReference type="Pfam" id="PF00702">
    <property type="entry name" value="Hydrolase"/>
    <property type="match status" value="1"/>
</dbReference>
<protein>
    <submittedName>
        <fullName evidence="1">tRNA (Adenine-N(1)-)-methyltransferase</fullName>
    </submittedName>
</protein>
<dbReference type="SUPFAM" id="SSF56784">
    <property type="entry name" value="HAD-like"/>
    <property type="match status" value="1"/>
</dbReference>
<dbReference type="Gene3D" id="1.10.150.240">
    <property type="entry name" value="Putative phosphatase, domain 2"/>
    <property type="match status" value="1"/>
</dbReference>
<sequence>MLGRTRKSANKERRMMLKAVFWDMDGTLIDSEPYWHAGEMQIAHENGGVWNDELAWNGSGRPVPDVAREIAEHGCTLPVEEIGRRMIEYVTRAEYERIPWIPGTRELLVALRDAGVPSVLVTTSPRNLAENLIAQAPAGTFAGYVCGEDDVAKKPDPAPYVEAARRLDIPRADMPQCVAFEDSMSGLTSAAASGATTIAQLGFIRTDNSDGPQYMSIDGYDGVTPESLNAVVERRIAELAAR</sequence>
<accession>A0A806FSR9</accession>
<dbReference type="KEGG" id="bnm:BALAC2494_01186"/>
<keyword evidence="1" id="KW-0808">Transferase</keyword>
<dbReference type="PANTHER" id="PTHR18901:SF38">
    <property type="entry name" value="PSEUDOURIDINE-5'-PHOSPHATASE"/>
    <property type="match status" value="1"/>
</dbReference>
<keyword evidence="1" id="KW-0489">Methyltransferase</keyword>
<dbReference type="GO" id="GO:0008168">
    <property type="term" value="F:methyltransferase activity"/>
    <property type="evidence" value="ECO:0007669"/>
    <property type="project" value="UniProtKB-KW"/>
</dbReference>
<evidence type="ECO:0000313" key="1">
    <source>
        <dbReference type="EMBL" id="AEK31018.1"/>
    </source>
</evidence>
<dbReference type="Proteomes" id="UP000008394">
    <property type="component" value="Chromosome"/>
</dbReference>
<dbReference type="GO" id="GO:0032259">
    <property type="term" value="P:methylation"/>
    <property type="evidence" value="ECO:0007669"/>
    <property type="project" value="UniProtKB-KW"/>
</dbReference>
<dbReference type="AlphaFoldDB" id="A0A806FSR9"/>
<gene>
    <name evidence="1" type="ORF">BALAC2494_01186</name>
</gene>
<reference evidence="1 2" key="1">
    <citation type="journal article" date="2011" name="J. Bacteriol.">
        <title>Genome Sequence of the Probiotic Strain Bifidobacterium animalis subsp. lactis CNCM I-2494.</title>
        <authorList>
            <person name="Chervaux C."/>
            <person name="Grimaldi C."/>
            <person name="Bolotin A."/>
            <person name="Quinquis B."/>
            <person name="Legrain-Raspaud S."/>
            <person name="van Hylckama Vlieg J.E."/>
            <person name="Denariaz G."/>
            <person name="Smokvina T."/>
        </authorList>
    </citation>
    <scope>NUCLEOTIDE SEQUENCE [LARGE SCALE GENOMIC DNA]</scope>
    <source>
        <strain evidence="1 2">CNCM I-2494</strain>
    </source>
</reference>
<organism evidence="1 2">
    <name type="scientific">Bifidobacterium animalis subsp. lactis CNCM I-2494</name>
    <dbReference type="NCBI Taxonomy" id="1042403"/>
    <lineage>
        <taxon>Bacteria</taxon>
        <taxon>Bacillati</taxon>
        <taxon>Actinomycetota</taxon>
        <taxon>Actinomycetes</taxon>
        <taxon>Bifidobacteriales</taxon>
        <taxon>Bifidobacteriaceae</taxon>
        <taxon>Bifidobacterium</taxon>
    </lineage>
</organism>
<dbReference type="PANTHER" id="PTHR18901">
    <property type="entry name" value="2-DEOXYGLUCOSE-6-PHOSPHATE PHOSPHATASE 2"/>
    <property type="match status" value="1"/>
</dbReference>
<dbReference type="InterPro" id="IPR036412">
    <property type="entry name" value="HAD-like_sf"/>
</dbReference>
<dbReference type="SFLD" id="SFLDS00003">
    <property type="entry name" value="Haloacid_Dehalogenase"/>
    <property type="match status" value="1"/>
</dbReference>